<organism evidence="3 4">
    <name type="scientific">Ridgeia piscesae</name>
    <name type="common">Tubeworm</name>
    <dbReference type="NCBI Taxonomy" id="27915"/>
    <lineage>
        <taxon>Eukaryota</taxon>
        <taxon>Metazoa</taxon>
        <taxon>Spiralia</taxon>
        <taxon>Lophotrochozoa</taxon>
        <taxon>Annelida</taxon>
        <taxon>Polychaeta</taxon>
        <taxon>Sedentaria</taxon>
        <taxon>Canalipalpata</taxon>
        <taxon>Sabellida</taxon>
        <taxon>Siboglinidae</taxon>
        <taxon>Ridgeia</taxon>
    </lineage>
</organism>
<gene>
    <name evidence="3" type="ORF">NP493_769g02048</name>
</gene>
<evidence type="ECO:0000313" key="4">
    <source>
        <dbReference type="Proteomes" id="UP001209878"/>
    </source>
</evidence>
<name>A0AAD9KPB9_RIDPI</name>
<dbReference type="EMBL" id="JAODUO010000768">
    <property type="protein sequence ID" value="KAK2174887.1"/>
    <property type="molecule type" value="Genomic_DNA"/>
</dbReference>
<comment type="caution">
    <text evidence="3">The sequence shown here is derived from an EMBL/GenBank/DDBJ whole genome shotgun (WGS) entry which is preliminary data.</text>
</comment>
<feature type="region of interest" description="Disordered" evidence="1">
    <location>
        <begin position="39"/>
        <end position="77"/>
    </location>
</feature>
<protein>
    <recommendedName>
        <fullName evidence="5">Secreted protein</fullName>
    </recommendedName>
</protein>
<feature type="signal peptide" evidence="2">
    <location>
        <begin position="1"/>
        <end position="20"/>
    </location>
</feature>
<keyword evidence="4" id="KW-1185">Reference proteome</keyword>
<reference evidence="3" key="1">
    <citation type="journal article" date="2023" name="Mol. Biol. Evol.">
        <title>Third-Generation Sequencing Reveals the Adaptive Role of the Epigenome in Three Deep-Sea Polychaetes.</title>
        <authorList>
            <person name="Perez M."/>
            <person name="Aroh O."/>
            <person name="Sun Y."/>
            <person name="Lan Y."/>
            <person name="Juniper S.K."/>
            <person name="Young C.R."/>
            <person name="Angers B."/>
            <person name="Qian P.Y."/>
        </authorList>
    </citation>
    <scope>NUCLEOTIDE SEQUENCE</scope>
    <source>
        <strain evidence="3">R07B-5</strain>
    </source>
</reference>
<evidence type="ECO:0000313" key="3">
    <source>
        <dbReference type="EMBL" id="KAK2174887.1"/>
    </source>
</evidence>
<evidence type="ECO:0008006" key="5">
    <source>
        <dbReference type="Google" id="ProtNLM"/>
    </source>
</evidence>
<dbReference type="Proteomes" id="UP001209878">
    <property type="component" value="Unassembled WGS sequence"/>
</dbReference>
<keyword evidence="2" id="KW-0732">Signal</keyword>
<accession>A0AAD9KPB9</accession>
<evidence type="ECO:0000256" key="1">
    <source>
        <dbReference type="SAM" id="MobiDB-lite"/>
    </source>
</evidence>
<sequence>MEPLCLRLTFLCVGCSTVTTTHRVRRPTELWGGIFSDTRTKPSSYNAMHSGPASYDPVPQAPSSITRPSCALSHVTN</sequence>
<feature type="chain" id="PRO_5042074591" description="Secreted protein" evidence="2">
    <location>
        <begin position="21"/>
        <end position="77"/>
    </location>
</feature>
<proteinExistence type="predicted"/>
<dbReference type="AlphaFoldDB" id="A0AAD9KPB9"/>
<evidence type="ECO:0000256" key="2">
    <source>
        <dbReference type="SAM" id="SignalP"/>
    </source>
</evidence>